<comment type="caution">
    <text evidence="2">The sequence shown here is derived from an EMBL/GenBank/DDBJ whole genome shotgun (WGS) entry which is preliminary data.</text>
</comment>
<protein>
    <submittedName>
        <fullName evidence="2">DUF1194 domain-containing protein</fullName>
    </submittedName>
</protein>
<feature type="signal peptide" evidence="1">
    <location>
        <begin position="1"/>
        <end position="31"/>
    </location>
</feature>
<organism evidence="2 3">
    <name type="scientific">Cyanobium gracile UHCC 0281</name>
    <dbReference type="NCBI Taxonomy" id="3110309"/>
    <lineage>
        <taxon>Bacteria</taxon>
        <taxon>Bacillati</taxon>
        <taxon>Cyanobacteriota</taxon>
        <taxon>Cyanophyceae</taxon>
        <taxon>Synechococcales</taxon>
        <taxon>Prochlorococcaceae</taxon>
        <taxon>Cyanobium</taxon>
    </lineage>
</organism>
<dbReference type="Pfam" id="PF06707">
    <property type="entry name" value="DUF1194"/>
    <property type="match status" value="1"/>
</dbReference>
<dbReference type="SUPFAM" id="SSF53300">
    <property type="entry name" value="vWA-like"/>
    <property type="match status" value="1"/>
</dbReference>
<dbReference type="InterPro" id="IPR036465">
    <property type="entry name" value="vWFA_dom_sf"/>
</dbReference>
<dbReference type="InterPro" id="IPR010607">
    <property type="entry name" value="DUF1194"/>
</dbReference>
<dbReference type="RefSeq" id="WP_323356037.1">
    <property type="nucleotide sequence ID" value="NZ_JAYGHY010000010.1"/>
</dbReference>
<evidence type="ECO:0000256" key="1">
    <source>
        <dbReference type="SAM" id="SignalP"/>
    </source>
</evidence>
<name>A0ABU5STS5_9CYAN</name>
<evidence type="ECO:0000313" key="2">
    <source>
        <dbReference type="EMBL" id="MEA5441938.1"/>
    </source>
</evidence>
<reference evidence="2 3" key="1">
    <citation type="submission" date="2023-12" db="EMBL/GenBank/DDBJ databases">
        <title>Baltic Sea Cyanobacteria.</title>
        <authorList>
            <person name="Delbaje E."/>
            <person name="Fewer D.P."/>
            <person name="Shishido T.K."/>
        </authorList>
    </citation>
    <scope>NUCLEOTIDE SEQUENCE [LARGE SCALE GENOMIC DNA]</scope>
    <source>
        <strain evidence="2 3">UHCC 0281</strain>
    </source>
</reference>
<sequence>MRTTLKPLLRGGAAAAAIAITLFGGAQQAKAVTNVFQELFLSLDVSGSISSSDYRTYIDGYANAFSNAVVQEQIAKTFSGGGLAIAVGQWSTTAFTPSINWTHITDQASLNNFILALRTPPTGLPAVRLPRKDDNGFTCIDCGMKAAIDSILGNDYVSTRPNGTVIDISTDGEPNRTIASPGSNPGNPAILASVATQRLRAEAEGIIINGLAVDASGTTAEDFLLANVVTDATAKASAGFVEVAKGFPEFEDAITRKLIREVGPQPGPTNSVPGPLPVFGAAAAFGFSRKLRRRINTANFHQA</sequence>
<gene>
    <name evidence="2" type="ORF">VB739_05170</name>
</gene>
<dbReference type="Gene3D" id="3.40.50.410">
    <property type="entry name" value="von Willebrand factor, type A domain"/>
    <property type="match status" value="1"/>
</dbReference>
<proteinExistence type="predicted"/>
<dbReference type="EMBL" id="JAYGHY010000010">
    <property type="protein sequence ID" value="MEA5441938.1"/>
    <property type="molecule type" value="Genomic_DNA"/>
</dbReference>
<keyword evidence="1" id="KW-0732">Signal</keyword>
<keyword evidence="3" id="KW-1185">Reference proteome</keyword>
<feature type="chain" id="PRO_5045686771" evidence="1">
    <location>
        <begin position="32"/>
        <end position="303"/>
    </location>
</feature>
<accession>A0ABU5STS5</accession>
<dbReference type="Proteomes" id="UP001302329">
    <property type="component" value="Unassembled WGS sequence"/>
</dbReference>
<evidence type="ECO:0000313" key="3">
    <source>
        <dbReference type="Proteomes" id="UP001302329"/>
    </source>
</evidence>